<dbReference type="EMBL" id="FRBW01000001">
    <property type="protein sequence ID" value="SHL48260.1"/>
    <property type="molecule type" value="Genomic_DNA"/>
</dbReference>
<dbReference type="PANTHER" id="PTHR19328:SF75">
    <property type="entry name" value="ALDOSE SUGAR DEHYDROGENASE YLII"/>
    <property type="match status" value="1"/>
</dbReference>
<evidence type="ECO:0000259" key="2">
    <source>
        <dbReference type="Pfam" id="PF07995"/>
    </source>
</evidence>
<sequence length="377" mass="39871">MHMTLSLGSSLKVACVLPVLATVSLPAAVQAETRVAPVTVASGLASPWGLAFLPGGGYLVTERDGVLKFVAGDGSSSVVSGAPKVAASGQGGLLDIALAPDFQDTHEIYMTFSEPSPDGAGTSLFRAKLEGKAGSFRLTEGKVVFSGNNRTSGGKHFGSRIAFAPDGMVFITAGERGDGERAQNPDNHGGSVLRLTRDGGVPQDNPFVGKAGFQPEIWSMGHRNPQGAAIHPQTGQLWTVEHGARGGDEINRPEAGKNYGWPVISYGRHYTFLPIGEGTHKEGMEQPLHYWDPSIAPSGMAFVTSSVYPGWEGSLLIGALAGQHLSRLSLEGENVTGEEKLLEDLGERIRDVRQGPDGKIYLLTDSDEGKLIRLDLM</sequence>
<dbReference type="Proteomes" id="UP000186002">
    <property type="component" value="Unassembled WGS sequence"/>
</dbReference>
<dbReference type="Pfam" id="PF07995">
    <property type="entry name" value="GSDH"/>
    <property type="match status" value="1"/>
</dbReference>
<gene>
    <name evidence="3" type="ORF">SAMN05444272_0688</name>
</gene>
<reference evidence="3 4" key="1">
    <citation type="submission" date="2016-11" db="EMBL/GenBank/DDBJ databases">
        <authorList>
            <person name="Jaros S."/>
            <person name="Januszkiewicz K."/>
            <person name="Wedrychowicz H."/>
        </authorList>
    </citation>
    <scope>NUCLEOTIDE SEQUENCE [LARGE SCALE GENOMIC DNA]</scope>
    <source>
        <strain evidence="3 4">DSM 22153</strain>
    </source>
</reference>
<dbReference type="Gene3D" id="2.120.10.30">
    <property type="entry name" value="TolB, C-terminal domain"/>
    <property type="match status" value="1"/>
</dbReference>
<evidence type="ECO:0000313" key="4">
    <source>
        <dbReference type="Proteomes" id="UP000186002"/>
    </source>
</evidence>
<dbReference type="InterPro" id="IPR012938">
    <property type="entry name" value="Glc/Sorbosone_DH"/>
</dbReference>
<keyword evidence="1" id="KW-0732">Signal</keyword>
<dbReference type="STRING" id="735517.SAMN05444272_0688"/>
<feature type="signal peptide" evidence="1">
    <location>
        <begin position="1"/>
        <end position="21"/>
    </location>
</feature>
<dbReference type="AlphaFoldDB" id="A0A1M7AZT7"/>
<keyword evidence="4" id="KW-1185">Reference proteome</keyword>
<name>A0A1M7AZT7_9HYPH</name>
<feature type="domain" description="Glucose/Sorbosone dehydrogenase" evidence="2">
    <location>
        <begin position="44"/>
        <end position="373"/>
    </location>
</feature>
<evidence type="ECO:0000256" key="1">
    <source>
        <dbReference type="SAM" id="SignalP"/>
    </source>
</evidence>
<accession>A0A1M7AZT7</accession>
<evidence type="ECO:0000313" key="3">
    <source>
        <dbReference type="EMBL" id="SHL48260.1"/>
    </source>
</evidence>
<dbReference type="PANTHER" id="PTHR19328">
    <property type="entry name" value="HEDGEHOG-INTERACTING PROTEIN"/>
    <property type="match status" value="1"/>
</dbReference>
<dbReference type="SUPFAM" id="SSF50952">
    <property type="entry name" value="Soluble quinoprotein glucose dehydrogenase"/>
    <property type="match status" value="1"/>
</dbReference>
<dbReference type="InterPro" id="IPR011042">
    <property type="entry name" value="6-blade_b-propeller_TolB-like"/>
</dbReference>
<feature type="chain" id="PRO_5012726068" evidence="1">
    <location>
        <begin position="22"/>
        <end position="377"/>
    </location>
</feature>
<dbReference type="InterPro" id="IPR011041">
    <property type="entry name" value="Quinoprot_gluc/sorb_DH_b-prop"/>
</dbReference>
<protein>
    <submittedName>
        <fullName evidence="3">Glucose/arabinose dehydrogenase, beta-propeller fold</fullName>
    </submittedName>
</protein>
<proteinExistence type="predicted"/>
<organism evidence="3 4">
    <name type="scientific">Roseibium suaedae</name>
    <dbReference type="NCBI Taxonomy" id="735517"/>
    <lineage>
        <taxon>Bacteria</taxon>
        <taxon>Pseudomonadati</taxon>
        <taxon>Pseudomonadota</taxon>
        <taxon>Alphaproteobacteria</taxon>
        <taxon>Hyphomicrobiales</taxon>
        <taxon>Stappiaceae</taxon>
        <taxon>Roseibium</taxon>
    </lineage>
</organism>